<evidence type="ECO:0000313" key="1">
    <source>
        <dbReference type="EMBL" id="KAJ8021047.1"/>
    </source>
</evidence>
<evidence type="ECO:0000313" key="2">
    <source>
        <dbReference type="Proteomes" id="UP001152320"/>
    </source>
</evidence>
<sequence length="343" mass="39359">MVQESGNTHDISSLTSCFRYIIDSQSQDGTSDVREILKILYKWAFKILKSGKTGSAWTRVELVDEIGQDCFGYCQQKGFLVNTKFHVDGDDSNPMLDGYKMVAEIFYEWFVAHYVTHIVEDRPGILDQTLQAIDPASHQHVYRFACGLSNICSEKILKYLEKNETWKDLALLCMVEQSELAENFEKSIRRLCSTINEIKDEDSALMERSKLQLIKIASWKKIPIKEILLMGCFSSLDLQLETIVLKSGQELPRGLLVTELRIQLEENLTTKHVEDILQFATKCEEMEKLGFDDCNDEIPINKIDTELLDSIRSKGLQIEWFSRNGGGYQLNLQSGIFELQQEE</sequence>
<accession>A0A9Q1BDV8</accession>
<dbReference type="EMBL" id="JAIZAY010000022">
    <property type="protein sequence ID" value="KAJ8021047.1"/>
    <property type="molecule type" value="Genomic_DNA"/>
</dbReference>
<keyword evidence="2" id="KW-1185">Reference proteome</keyword>
<name>A0A9Q1BDV8_HOLLE</name>
<proteinExistence type="predicted"/>
<organism evidence="1 2">
    <name type="scientific">Holothuria leucospilota</name>
    <name type="common">Black long sea cucumber</name>
    <name type="synonym">Mertensiothuria leucospilota</name>
    <dbReference type="NCBI Taxonomy" id="206669"/>
    <lineage>
        <taxon>Eukaryota</taxon>
        <taxon>Metazoa</taxon>
        <taxon>Echinodermata</taxon>
        <taxon>Eleutherozoa</taxon>
        <taxon>Echinozoa</taxon>
        <taxon>Holothuroidea</taxon>
        <taxon>Aspidochirotacea</taxon>
        <taxon>Aspidochirotida</taxon>
        <taxon>Holothuriidae</taxon>
        <taxon>Holothuria</taxon>
    </lineage>
</organism>
<dbReference type="AlphaFoldDB" id="A0A9Q1BDV8"/>
<reference evidence="1" key="1">
    <citation type="submission" date="2021-10" db="EMBL/GenBank/DDBJ databases">
        <title>Tropical sea cucumber genome reveals ecological adaptation and Cuvierian tubules defense mechanism.</title>
        <authorList>
            <person name="Chen T."/>
        </authorList>
    </citation>
    <scope>NUCLEOTIDE SEQUENCE</scope>
    <source>
        <strain evidence="1">Nanhai2018</strain>
        <tissue evidence="1">Muscle</tissue>
    </source>
</reference>
<gene>
    <name evidence="1" type="ORF">HOLleu_40804</name>
</gene>
<protein>
    <submittedName>
        <fullName evidence="1">Uncharacterized protein</fullName>
    </submittedName>
</protein>
<comment type="caution">
    <text evidence="1">The sequence shown here is derived from an EMBL/GenBank/DDBJ whole genome shotgun (WGS) entry which is preliminary data.</text>
</comment>
<dbReference type="Proteomes" id="UP001152320">
    <property type="component" value="Chromosome 22"/>
</dbReference>